<comment type="caution">
    <text evidence="1">The sequence shown here is derived from an EMBL/GenBank/DDBJ whole genome shotgun (WGS) entry which is preliminary data.</text>
</comment>
<accession>A0ABV5URE1</accession>
<reference evidence="1 2" key="1">
    <citation type="submission" date="2024-09" db="EMBL/GenBank/DDBJ databases">
        <authorList>
            <person name="Sun Q."/>
            <person name="Mori K."/>
        </authorList>
    </citation>
    <scope>NUCLEOTIDE SEQUENCE [LARGE SCALE GENOMIC DNA]</scope>
    <source>
        <strain evidence="1 2">JCM 13519</strain>
    </source>
</reference>
<protein>
    <submittedName>
        <fullName evidence="1">Uncharacterized protein</fullName>
    </submittedName>
</protein>
<dbReference type="EMBL" id="JBHMBH010000019">
    <property type="protein sequence ID" value="MFB9714160.1"/>
    <property type="molecule type" value="Genomic_DNA"/>
</dbReference>
<organism evidence="1 2">
    <name type="scientific">Arthrobacter methylotrophus</name>
    <dbReference type="NCBI Taxonomy" id="121291"/>
    <lineage>
        <taxon>Bacteria</taxon>
        <taxon>Bacillati</taxon>
        <taxon>Actinomycetota</taxon>
        <taxon>Actinomycetes</taxon>
        <taxon>Micrococcales</taxon>
        <taxon>Micrococcaceae</taxon>
        <taxon>Arthrobacter</taxon>
    </lineage>
</organism>
<dbReference type="RefSeq" id="WP_345043654.1">
    <property type="nucleotide sequence ID" value="NZ_BAABED010000001.1"/>
</dbReference>
<evidence type="ECO:0000313" key="2">
    <source>
        <dbReference type="Proteomes" id="UP001589536"/>
    </source>
</evidence>
<proteinExistence type="predicted"/>
<keyword evidence="2" id="KW-1185">Reference proteome</keyword>
<dbReference type="Proteomes" id="UP001589536">
    <property type="component" value="Unassembled WGS sequence"/>
</dbReference>
<evidence type="ECO:0000313" key="1">
    <source>
        <dbReference type="EMBL" id="MFB9714160.1"/>
    </source>
</evidence>
<sequence length="205" mass="23065">METRNDPKSHFAADTAGHQMTVLLDQGLYRHLRFATPGNSIGWYELITTPNLLTINGDMGTFMFSRMEDMLRFFERPDGSINPGYWAEKIHASSGPAAVYSAKVFTDTVRDAAIDQLDGVDEALHGQALSVLEEEVLNYAAEGEEEARSALDRFSHDLLELTDTWEYNFTNHSFRYLWNLHAIVRGITRYRALAGQSLEEAAEAA</sequence>
<gene>
    <name evidence="1" type="ORF">ACFFPI_08305</name>
</gene>
<name>A0ABV5URE1_9MICC</name>